<dbReference type="InParanoid" id="A0A0D0BLE2"/>
<dbReference type="EMBL" id="KN835197">
    <property type="protein sequence ID" value="KIK44093.1"/>
    <property type="molecule type" value="Genomic_DNA"/>
</dbReference>
<dbReference type="HOGENOM" id="CLU_093362_1_0_1"/>
<dbReference type="OrthoDB" id="2205812at2759"/>
<dbReference type="AlphaFoldDB" id="A0A0D0BLE2"/>
<accession>A0A0D0BLE2</accession>
<keyword evidence="2" id="KW-1185">Reference proteome</keyword>
<sequence>VSFAPLNISSDLKGKLPAWEHVGAPPKTYHKIRNFCLKQIHNAKLVKDLKNISRRLTNHTVHKQRDSCICEDCVDDRIKGCKNPHECAVIGDKILRDLLPKYNPYSSPKKDGLTLTHRRLEKNVNDDLHQIGLVHG</sequence>
<proteinExistence type="predicted"/>
<dbReference type="Proteomes" id="UP000054485">
    <property type="component" value="Unassembled WGS sequence"/>
</dbReference>
<protein>
    <submittedName>
        <fullName evidence="1">Unplaced genomic scaffold CY34scaffold_66, whole genome shotgun sequence</fullName>
    </submittedName>
</protein>
<reference evidence="2" key="2">
    <citation type="submission" date="2015-01" db="EMBL/GenBank/DDBJ databases">
        <title>Evolutionary Origins and Diversification of the Mycorrhizal Mutualists.</title>
        <authorList>
            <consortium name="DOE Joint Genome Institute"/>
            <consortium name="Mycorrhizal Genomics Consortium"/>
            <person name="Kohler A."/>
            <person name="Kuo A."/>
            <person name="Nagy L.G."/>
            <person name="Floudas D."/>
            <person name="Copeland A."/>
            <person name="Barry K.W."/>
            <person name="Cichocki N."/>
            <person name="Veneault-Fourrey C."/>
            <person name="LaButti K."/>
            <person name="Lindquist E.A."/>
            <person name="Lipzen A."/>
            <person name="Lundell T."/>
            <person name="Morin E."/>
            <person name="Murat C."/>
            <person name="Riley R."/>
            <person name="Ohm R."/>
            <person name="Sun H."/>
            <person name="Tunlid A."/>
            <person name="Henrissat B."/>
            <person name="Grigoriev I.V."/>
            <person name="Hibbett D.S."/>
            <person name="Martin F."/>
        </authorList>
    </citation>
    <scope>NUCLEOTIDE SEQUENCE [LARGE SCALE GENOMIC DNA]</scope>
    <source>
        <strain evidence="2">UH-Slu-Lm8-n1</strain>
    </source>
</reference>
<evidence type="ECO:0000313" key="2">
    <source>
        <dbReference type="Proteomes" id="UP000054485"/>
    </source>
</evidence>
<gene>
    <name evidence="1" type="ORF">CY34DRAFT_80489</name>
</gene>
<organism evidence="1 2">
    <name type="scientific">Suillus luteus UH-Slu-Lm8-n1</name>
    <dbReference type="NCBI Taxonomy" id="930992"/>
    <lineage>
        <taxon>Eukaryota</taxon>
        <taxon>Fungi</taxon>
        <taxon>Dikarya</taxon>
        <taxon>Basidiomycota</taxon>
        <taxon>Agaricomycotina</taxon>
        <taxon>Agaricomycetes</taxon>
        <taxon>Agaricomycetidae</taxon>
        <taxon>Boletales</taxon>
        <taxon>Suillineae</taxon>
        <taxon>Suillaceae</taxon>
        <taxon>Suillus</taxon>
    </lineage>
</organism>
<name>A0A0D0BLE2_9AGAM</name>
<feature type="non-terminal residue" evidence="1">
    <location>
        <position position="1"/>
    </location>
</feature>
<reference evidence="1 2" key="1">
    <citation type="submission" date="2014-04" db="EMBL/GenBank/DDBJ databases">
        <authorList>
            <consortium name="DOE Joint Genome Institute"/>
            <person name="Kuo A."/>
            <person name="Ruytinx J."/>
            <person name="Rineau F."/>
            <person name="Colpaert J."/>
            <person name="Kohler A."/>
            <person name="Nagy L.G."/>
            <person name="Floudas D."/>
            <person name="Copeland A."/>
            <person name="Barry K.W."/>
            <person name="Cichocki N."/>
            <person name="Veneault-Fourrey C."/>
            <person name="LaButti K."/>
            <person name="Lindquist E.A."/>
            <person name="Lipzen A."/>
            <person name="Lundell T."/>
            <person name="Morin E."/>
            <person name="Murat C."/>
            <person name="Sun H."/>
            <person name="Tunlid A."/>
            <person name="Henrissat B."/>
            <person name="Grigoriev I.V."/>
            <person name="Hibbett D.S."/>
            <person name="Martin F."/>
            <person name="Nordberg H.P."/>
            <person name="Cantor M.N."/>
            <person name="Hua S.X."/>
        </authorList>
    </citation>
    <scope>NUCLEOTIDE SEQUENCE [LARGE SCALE GENOMIC DNA]</scope>
    <source>
        <strain evidence="1 2">UH-Slu-Lm8-n1</strain>
    </source>
</reference>
<evidence type="ECO:0000313" key="1">
    <source>
        <dbReference type="EMBL" id="KIK44093.1"/>
    </source>
</evidence>